<keyword evidence="2" id="KW-1185">Reference proteome</keyword>
<protein>
    <submittedName>
        <fullName evidence="1">Uncharacterized protein</fullName>
    </submittedName>
</protein>
<dbReference type="InParanoid" id="A0A482WPE4"/>
<dbReference type="OrthoDB" id="7336683at2759"/>
<sequence length="211" mass="24075">MRCVYEQQCHSKTLPETPRQYLDTENFQTERIVQSYSRNFTALTTALNLLGNFEVFGKIYQPILPYMDEVTLFPAGGANPVLRATNTLFDPFLVSYSSLRAVMNFIANPASPLIERTYFVDNNALPGAEYENYLLRNRNDFLPARYGPNDLRSDFVKVAKWLDKLPEQYRSWRGTVDYSGKGSEALLVNTTMMSAIPKMFESDQGIVAFGF</sequence>
<evidence type="ECO:0000313" key="1">
    <source>
        <dbReference type="EMBL" id="RZF35373.1"/>
    </source>
</evidence>
<gene>
    <name evidence="1" type="ORF">LSTR_LSTR016163</name>
</gene>
<dbReference type="AlphaFoldDB" id="A0A482WPE4"/>
<evidence type="ECO:0000313" key="2">
    <source>
        <dbReference type="Proteomes" id="UP000291343"/>
    </source>
</evidence>
<name>A0A482WPE4_LAOST</name>
<dbReference type="Proteomes" id="UP000291343">
    <property type="component" value="Unassembled WGS sequence"/>
</dbReference>
<accession>A0A482WPE4</accession>
<organism evidence="1 2">
    <name type="scientific">Laodelphax striatellus</name>
    <name type="common">Small brown planthopper</name>
    <name type="synonym">Delphax striatella</name>
    <dbReference type="NCBI Taxonomy" id="195883"/>
    <lineage>
        <taxon>Eukaryota</taxon>
        <taxon>Metazoa</taxon>
        <taxon>Ecdysozoa</taxon>
        <taxon>Arthropoda</taxon>
        <taxon>Hexapoda</taxon>
        <taxon>Insecta</taxon>
        <taxon>Pterygota</taxon>
        <taxon>Neoptera</taxon>
        <taxon>Paraneoptera</taxon>
        <taxon>Hemiptera</taxon>
        <taxon>Auchenorrhyncha</taxon>
        <taxon>Fulgoroidea</taxon>
        <taxon>Delphacidae</taxon>
        <taxon>Criomorphinae</taxon>
        <taxon>Laodelphax</taxon>
    </lineage>
</organism>
<comment type="caution">
    <text evidence="1">The sequence shown here is derived from an EMBL/GenBank/DDBJ whole genome shotgun (WGS) entry which is preliminary data.</text>
</comment>
<proteinExistence type="predicted"/>
<reference evidence="1 2" key="1">
    <citation type="journal article" date="2017" name="Gigascience">
        <title>Genome sequence of the small brown planthopper, Laodelphax striatellus.</title>
        <authorList>
            <person name="Zhu J."/>
            <person name="Jiang F."/>
            <person name="Wang X."/>
            <person name="Yang P."/>
            <person name="Bao Y."/>
            <person name="Zhao W."/>
            <person name="Wang W."/>
            <person name="Lu H."/>
            <person name="Wang Q."/>
            <person name="Cui N."/>
            <person name="Li J."/>
            <person name="Chen X."/>
            <person name="Luo L."/>
            <person name="Yu J."/>
            <person name="Kang L."/>
            <person name="Cui F."/>
        </authorList>
    </citation>
    <scope>NUCLEOTIDE SEQUENCE [LARGE SCALE GENOMIC DNA]</scope>
    <source>
        <strain evidence="1">Lst14</strain>
    </source>
</reference>
<dbReference type="EMBL" id="QKKF02028530">
    <property type="protein sequence ID" value="RZF35373.1"/>
    <property type="molecule type" value="Genomic_DNA"/>
</dbReference>